<gene>
    <name evidence="12" type="ORF">J1777_04230</name>
</gene>
<dbReference type="GO" id="GO:0071978">
    <property type="term" value="P:bacterial-type flagellum-dependent swarming motility"/>
    <property type="evidence" value="ECO:0007669"/>
    <property type="project" value="TreeGrafter"/>
</dbReference>
<keyword evidence="10" id="KW-0997">Cell inner membrane</keyword>
<evidence type="ECO:0000313" key="13">
    <source>
        <dbReference type="Proteomes" id="UP000664731"/>
    </source>
</evidence>
<dbReference type="AlphaFoldDB" id="A0A939GU62"/>
<dbReference type="Proteomes" id="UP000664731">
    <property type="component" value="Unassembled WGS sequence"/>
</dbReference>
<keyword evidence="12" id="KW-0969">Cilium</keyword>
<evidence type="ECO:0000256" key="6">
    <source>
        <dbReference type="ARBA" id="ARBA00022692"/>
    </source>
</evidence>
<evidence type="ECO:0000256" key="11">
    <source>
        <dbReference type="SAM" id="MobiDB-lite"/>
    </source>
</evidence>
<comment type="caution">
    <text evidence="12">The sequence shown here is derived from an EMBL/GenBank/DDBJ whole genome shotgun (WGS) entry which is preliminary data.</text>
</comment>
<reference evidence="12" key="1">
    <citation type="submission" date="2021-03" db="EMBL/GenBank/DDBJ databases">
        <title>Comamonas denitrificans.</title>
        <authorList>
            <person name="Finster K."/>
        </authorList>
    </citation>
    <scope>NUCLEOTIDE SEQUENCE</scope>
    <source>
        <strain evidence="12">MM2021_4</strain>
    </source>
</reference>
<evidence type="ECO:0000256" key="1">
    <source>
        <dbReference type="ARBA" id="ARBA00002254"/>
    </source>
</evidence>
<proteinExistence type="inferred from homology"/>
<accession>A0A939GU62</accession>
<dbReference type="PANTHER" id="PTHR35091">
    <property type="entry name" value="FLAGELLAR PROTEIN FLIL"/>
    <property type="match status" value="1"/>
</dbReference>
<dbReference type="Pfam" id="PF03748">
    <property type="entry name" value="FliL"/>
    <property type="match status" value="1"/>
</dbReference>
<comment type="similarity">
    <text evidence="3 10">Belongs to the FliL family.</text>
</comment>
<keyword evidence="4" id="KW-1003">Cell membrane</keyword>
<keyword evidence="12" id="KW-0282">Flagellum</keyword>
<dbReference type="GO" id="GO:0005886">
    <property type="term" value="C:plasma membrane"/>
    <property type="evidence" value="ECO:0007669"/>
    <property type="project" value="UniProtKB-SubCell"/>
</dbReference>
<comment type="function">
    <text evidence="1 10">Controls the rotational direction of flagella during chemotaxis.</text>
</comment>
<evidence type="ECO:0000256" key="5">
    <source>
        <dbReference type="ARBA" id="ARBA00022500"/>
    </source>
</evidence>
<evidence type="ECO:0000256" key="10">
    <source>
        <dbReference type="RuleBase" id="RU364125"/>
    </source>
</evidence>
<name>A0A939GU62_9BURK</name>
<sequence>MDRFQEGTNVAASGAATGDQPPVKSKKKLVIIILAVVVLLVAAAGAFLVLNQRKNEADEDAKAAVVVVPTFLPLENLVVNLSDPGGDRFIQLGITLELRDEKVAEQVKQYMPSIRDAILRLVSQHTAEDLLGREGKEQLALAIRKEVARPLTGETRRSRVQDDEDGFEDDAPRRKPAEPVRRVLFSSFIIQ</sequence>
<comment type="subcellular location">
    <subcellularLocation>
        <location evidence="10">Cell inner membrane</location>
    </subcellularLocation>
    <subcellularLocation>
        <location evidence="2">Cell membrane</location>
        <topology evidence="2">Single-pass membrane protein</topology>
    </subcellularLocation>
</comment>
<protein>
    <recommendedName>
        <fullName evidence="10">Flagellar protein FliL</fullName>
    </recommendedName>
</protein>
<keyword evidence="7 10" id="KW-0283">Flagellar rotation</keyword>
<keyword evidence="13" id="KW-1185">Reference proteome</keyword>
<dbReference type="GO" id="GO:0009425">
    <property type="term" value="C:bacterial-type flagellum basal body"/>
    <property type="evidence" value="ECO:0007669"/>
    <property type="project" value="InterPro"/>
</dbReference>
<keyword evidence="8 10" id="KW-1133">Transmembrane helix</keyword>
<keyword evidence="12" id="KW-0966">Cell projection</keyword>
<evidence type="ECO:0000256" key="3">
    <source>
        <dbReference type="ARBA" id="ARBA00008281"/>
    </source>
</evidence>
<dbReference type="PANTHER" id="PTHR35091:SF2">
    <property type="entry name" value="FLAGELLAR PROTEIN FLIL"/>
    <property type="match status" value="1"/>
</dbReference>
<evidence type="ECO:0000256" key="9">
    <source>
        <dbReference type="ARBA" id="ARBA00023136"/>
    </source>
</evidence>
<dbReference type="RefSeq" id="WP_207574594.1">
    <property type="nucleotide sequence ID" value="NZ_JAFNME010000006.1"/>
</dbReference>
<evidence type="ECO:0000256" key="2">
    <source>
        <dbReference type="ARBA" id="ARBA00004162"/>
    </source>
</evidence>
<evidence type="ECO:0000256" key="4">
    <source>
        <dbReference type="ARBA" id="ARBA00022475"/>
    </source>
</evidence>
<feature type="region of interest" description="Disordered" evidence="11">
    <location>
        <begin position="153"/>
        <end position="175"/>
    </location>
</feature>
<organism evidence="12 13">
    <name type="scientific">Comamonas denitrificans</name>
    <dbReference type="NCBI Taxonomy" id="117506"/>
    <lineage>
        <taxon>Bacteria</taxon>
        <taxon>Pseudomonadati</taxon>
        <taxon>Pseudomonadota</taxon>
        <taxon>Betaproteobacteria</taxon>
        <taxon>Burkholderiales</taxon>
        <taxon>Comamonadaceae</taxon>
        <taxon>Comamonas</taxon>
    </lineage>
</organism>
<feature type="transmembrane region" description="Helical" evidence="10">
    <location>
        <begin position="29"/>
        <end position="50"/>
    </location>
</feature>
<keyword evidence="5 10" id="KW-0145">Chemotaxis</keyword>
<feature type="region of interest" description="Disordered" evidence="11">
    <location>
        <begin position="1"/>
        <end position="22"/>
    </location>
</feature>
<dbReference type="GO" id="GO:0006935">
    <property type="term" value="P:chemotaxis"/>
    <property type="evidence" value="ECO:0007669"/>
    <property type="project" value="UniProtKB-KW"/>
</dbReference>
<dbReference type="EMBL" id="JAFNME010000006">
    <property type="protein sequence ID" value="MBO1249050.1"/>
    <property type="molecule type" value="Genomic_DNA"/>
</dbReference>
<evidence type="ECO:0000313" key="12">
    <source>
        <dbReference type="EMBL" id="MBO1249050.1"/>
    </source>
</evidence>
<evidence type="ECO:0000256" key="7">
    <source>
        <dbReference type="ARBA" id="ARBA00022779"/>
    </source>
</evidence>
<evidence type="ECO:0000256" key="8">
    <source>
        <dbReference type="ARBA" id="ARBA00022989"/>
    </source>
</evidence>
<feature type="compositionally biased region" description="Polar residues" evidence="11">
    <location>
        <begin position="1"/>
        <end position="11"/>
    </location>
</feature>
<keyword evidence="9 10" id="KW-0472">Membrane</keyword>
<dbReference type="InterPro" id="IPR005503">
    <property type="entry name" value="FliL"/>
</dbReference>
<keyword evidence="6 10" id="KW-0812">Transmembrane</keyword>